<proteinExistence type="predicted"/>
<feature type="domain" description="DUF1206" evidence="2">
    <location>
        <begin position="92"/>
        <end position="160"/>
    </location>
</feature>
<evidence type="ECO:0000256" key="1">
    <source>
        <dbReference type="SAM" id="Phobius"/>
    </source>
</evidence>
<dbReference type="Pfam" id="PF06724">
    <property type="entry name" value="DUF1206"/>
    <property type="match status" value="3"/>
</dbReference>
<feature type="transmembrane region" description="Helical" evidence="1">
    <location>
        <begin position="231"/>
        <end position="251"/>
    </location>
</feature>
<evidence type="ECO:0000313" key="3">
    <source>
        <dbReference type="EMBL" id="GGX57218.1"/>
    </source>
</evidence>
<keyword evidence="1" id="KW-0472">Membrane</keyword>
<comment type="caution">
    <text evidence="3">The sequence shown here is derived from an EMBL/GenBank/DDBJ whole genome shotgun (WGS) entry which is preliminary data.</text>
</comment>
<keyword evidence="4" id="KW-1185">Reference proteome</keyword>
<feature type="transmembrane region" description="Helical" evidence="1">
    <location>
        <begin position="49"/>
        <end position="68"/>
    </location>
</feature>
<name>A0A918N9V1_9ACTN</name>
<dbReference type="Proteomes" id="UP000645555">
    <property type="component" value="Unassembled WGS sequence"/>
</dbReference>
<reference evidence="3" key="2">
    <citation type="submission" date="2020-09" db="EMBL/GenBank/DDBJ databases">
        <authorList>
            <person name="Sun Q."/>
            <person name="Ohkuma M."/>
        </authorList>
    </citation>
    <scope>NUCLEOTIDE SEQUENCE</scope>
    <source>
        <strain evidence="3">JCM 4956</strain>
    </source>
</reference>
<feature type="transmembrane region" description="Helical" evidence="1">
    <location>
        <begin position="137"/>
        <end position="158"/>
    </location>
</feature>
<keyword evidence="1" id="KW-0812">Transmembrane</keyword>
<accession>A0A918N9V1</accession>
<evidence type="ECO:0000313" key="4">
    <source>
        <dbReference type="Proteomes" id="UP000645555"/>
    </source>
</evidence>
<reference evidence="3" key="1">
    <citation type="journal article" date="2014" name="Int. J. Syst. Evol. Microbiol.">
        <title>Complete genome sequence of Corynebacterium casei LMG S-19264T (=DSM 44701T), isolated from a smear-ripened cheese.</title>
        <authorList>
            <consortium name="US DOE Joint Genome Institute (JGI-PGF)"/>
            <person name="Walter F."/>
            <person name="Albersmeier A."/>
            <person name="Kalinowski J."/>
            <person name="Ruckert C."/>
        </authorList>
    </citation>
    <scope>NUCLEOTIDE SEQUENCE</scope>
    <source>
        <strain evidence="3">JCM 4956</strain>
    </source>
</reference>
<keyword evidence="1" id="KW-1133">Transmembrane helix</keyword>
<feature type="transmembrane region" description="Helical" evidence="1">
    <location>
        <begin position="12"/>
        <end position="29"/>
    </location>
</feature>
<dbReference type="EMBL" id="BMWD01000007">
    <property type="protein sequence ID" value="GGX57218.1"/>
    <property type="molecule type" value="Genomic_DNA"/>
</dbReference>
<feature type="domain" description="DUF1206" evidence="2">
    <location>
        <begin position="185"/>
        <end position="254"/>
    </location>
</feature>
<feature type="domain" description="DUF1206" evidence="2">
    <location>
        <begin position="8"/>
        <end position="75"/>
    </location>
</feature>
<evidence type="ECO:0000259" key="2">
    <source>
        <dbReference type="Pfam" id="PF06724"/>
    </source>
</evidence>
<gene>
    <name evidence="3" type="ORF">GCM10010515_25970</name>
</gene>
<dbReference type="AlphaFoldDB" id="A0A918N9V1"/>
<dbReference type="InterPro" id="IPR009597">
    <property type="entry name" value="DUF1206"/>
</dbReference>
<organism evidence="3 4">
    <name type="scientific">Streptomyces fructofermentans</name>
    <dbReference type="NCBI Taxonomy" id="152141"/>
    <lineage>
        <taxon>Bacteria</taxon>
        <taxon>Bacillati</taxon>
        <taxon>Actinomycetota</taxon>
        <taxon>Actinomycetes</taxon>
        <taxon>Kitasatosporales</taxon>
        <taxon>Streptomycetaceae</taxon>
        <taxon>Streptomyces</taxon>
    </lineage>
</organism>
<sequence>MIEGAARAGLTARGVIYVLVGLLALQIAFGDGGEQADQGGALQEVAEQPFGAVLLWILGAGLVGMALWRLSEVVFGAAGPDGGTWKKRGASAVRAVFYGFVAYSALSFAAGAGGSGSSDGRSRDVTAKALEMPGGQWIVGIGGAAVAVAGLVIGVQAARRKFHKHLRLAEMSRRMRRTVDFTGVAGGVARGLVFAAAGAFAVRAAVDFEPDKAKGMDDTLRSFTETPAGPWLLVAVAVGLVLFGVFSFGMARWRKV</sequence>
<feature type="transmembrane region" description="Helical" evidence="1">
    <location>
        <begin position="95"/>
        <end position="117"/>
    </location>
</feature>
<feature type="transmembrane region" description="Helical" evidence="1">
    <location>
        <begin position="179"/>
        <end position="202"/>
    </location>
</feature>
<protein>
    <submittedName>
        <fullName evidence="3">Membrane protein</fullName>
    </submittedName>
</protein>